<evidence type="ECO:0000313" key="1">
    <source>
        <dbReference type="EMBL" id="KAJ8674690.1"/>
    </source>
</evidence>
<protein>
    <submittedName>
        <fullName evidence="1">Uncharacterized protein</fullName>
    </submittedName>
</protein>
<dbReference type="EMBL" id="CM056742">
    <property type="protein sequence ID" value="KAJ8674690.1"/>
    <property type="molecule type" value="Genomic_DNA"/>
</dbReference>
<organism evidence="1 2">
    <name type="scientific">Eretmocerus hayati</name>
    <dbReference type="NCBI Taxonomy" id="131215"/>
    <lineage>
        <taxon>Eukaryota</taxon>
        <taxon>Metazoa</taxon>
        <taxon>Ecdysozoa</taxon>
        <taxon>Arthropoda</taxon>
        <taxon>Hexapoda</taxon>
        <taxon>Insecta</taxon>
        <taxon>Pterygota</taxon>
        <taxon>Neoptera</taxon>
        <taxon>Endopterygota</taxon>
        <taxon>Hymenoptera</taxon>
        <taxon>Apocrita</taxon>
        <taxon>Proctotrupomorpha</taxon>
        <taxon>Chalcidoidea</taxon>
        <taxon>Aphelinidae</taxon>
        <taxon>Aphelininae</taxon>
        <taxon>Eretmocerus</taxon>
    </lineage>
</organism>
<proteinExistence type="predicted"/>
<dbReference type="Proteomes" id="UP001239111">
    <property type="component" value="Chromosome 2"/>
</dbReference>
<keyword evidence="2" id="KW-1185">Reference proteome</keyword>
<evidence type="ECO:0000313" key="2">
    <source>
        <dbReference type="Proteomes" id="UP001239111"/>
    </source>
</evidence>
<comment type="caution">
    <text evidence="1">The sequence shown here is derived from an EMBL/GenBank/DDBJ whole genome shotgun (WGS) entry which is preliminary data.</text>
</comment>
<gene>
    <name evidence="1" type="ORF">QAD02_010476</name>
</gene>
<accession>A0ACC2NU11</accession>
<reference evidence="1" key="1">
    <citation type="submission" date="2023-04" db="EMBL/GenBank/DDBJ databases">
        <title>A chromosome-level genome assembly of the parasitoid wasp Eretmocerus hayati.</title>
        <authorList>
            <person name="Zhong Y."/>
            <person name="Liu S."/>
            <person name="Liu Y."/>
        </authorList>
    </citation>
    <scope>NUCLEOTIDE SEQUENCE</scope>
    <source>
        <strain evidence="1">ZJU_SS_LIU_2023</strain>
    </source>
</reference>
<sequence length="196" mass="21885">MFQPLLLESRLPDAYKMRTNTFPTRTVLARTGVAGRGNVLCRKCGLQDETLEQVLGYYMGTKPQRIKRHDDIKMLLANELSLRNRVLLEQTFVLDNGERLRPDLVVQTNEDQAYVVDVTVIYENGSAMINAPKGEINKYDKILNEVKRVLKVLFSGFSGNQDQDQDDGAAEARGGQAAALPYWAGLGTRVLPSLSP</sequence>
<name>A0ACC2NU11_9HYME</name>